<feature type="region of interest" description="Disordered" evidence="1">
    <location>
        <begin position="28"/>
        <end position="62"/>
    </location>
</feature>
<dbReference type="OrthoDB" id="9925879at2"/>
<evidence type="ECO:0000256" key="1">
    <source>
        <dbReference type="SAM" id="MobiDB-lite"/>
    </source>
</evidence>
<proteinExistence type="predicted"/>
<accession>A0A2P7QVD3</accession>
<name>A0A2P7QVD3_9SPHN</name>
<protein>
    <submittedName>
        <fullName evidence="2">Uncharacterized protein</fullName>
    </submittedName>
</protein>
<dbReference type="Proteomes" id="UP000241167">
    <property type="component" value="Unassembled WGS sequence"/>
</dbReference>
<dbReference type="EMBL" id="PXYI01000002">
    <property type="protein sequence ID" value="PSJ41900.1"/>
    <property type="molecule type" value="Genomic_DNA"/>
</dbReference>
<keyword evidence="3" id="KW-1185">Reference proteome</keyword>
<evidence type="ECO:0000313" key="3">
    <source>
        <dbReference type="Proteomes" id="UP000241167"/>
    </source>
</evidence>
<evidence type="ECO:0000313" key="2">
    <source>
        <dbReference type="EMBL" id="PSJ41900.1"/>
    </source>
</evidence>
<gene>
    <name evidence="2" type="ORF">C7I55_06440</name>
</gene>
<reference evidence="2 3" key="1">
    <citation type="submission" date="2018-03" db="EMBL/GenBank/DDBJ databases">
        <title>The draft genome of Sphingosinicella sp. GL-C-18.</title>
        <authorList>
            <person name="Liu L."/>
            <person name="Li L."/>
            <person name="Liang L."/>
            <person name="Zhang X."/>
            <person name="Wang T."/>
        </authorList>
    </citation>
    <scope>NUCLEOTIDE SEQUENCE [LARGE SCALE GENOMIC DNA]</scope>
    <source>
        <strain evidence="2 3">GL-C-18</strain>
    </source>
</reference>
<sequence>MADEPEDLPLHAEAQARAKWRGGETIIAKGEEEGLPASEVDNAAEEAKADSSAGRADLLPPD</sequence>
<organism evidence="2 3">
    <name type="scientific">Allosphingosinicella deserti</name>
    <dbReference type="NCBI Taxonomy" id="2116704"/>
    <lineage>
        <taxon>Bacteria</taxon>
        <taxon>Pseudomonadati</taxon>
        <taxon>Pseudomonadota</taxon>
        <taxon>Alphaproteobacteria</taxon>
        <taxon>Sphingomonadales</taxon>
        <taxon>Sphingomonadaceae</taxon>
        <taxon>Allosphingosinicella</taxon>
    </lineage>
</organism>
<dbReference type="RefSeq" id="WP_106512065.1">
    <property type="nucleotide sequence ID" value="NZ_PXYI01000002.1"/>
</dbReference>
<dbReference type="AlphaFoldDB" id="A0A2P7QVD3"/>
<comment type="caution">
    <text evidence="2">The sequence shown here is derived from an EMBL/GenBank/DDBJ whole genome shotgun (WGS) entry which is preliminary data.</text>
</comment>